<dbReference type="RefSeq" id="WP_023850789.1">
    <property type="nucleotide sequence ID" value="NZ_CP047166.1"/>
</dbReference>
<sequence>MKNVLLAATAIALFVPSTASAGWDPIKDIKKLGRKIDKEITQPIRRAVGDVAEGAVDVVEGTGKVAGAVTGVSIVADLV</sequence>
<keyword evidence="1" id="KW-0732">Signal</keyword>
<evidence type="ECO:0000313" key="2">
    <source>
        <dbReference type="EMBL" id="QRF66439.1"/>
    </source>
</evidence>
<feature type="signal peptide" evidence="1">
    <location>
        <begin position="1"/>
        <end position="21"/>
    </location>
</feature>
<proteinExistence type="predicted"/>
<organism evidence="2 3">
    <name type="scientific">Ponticoccus alexandrii</name>
    <dbReference type="NCBI Taxonomy" id="1943633"/>
    <lineage>
        <taxon>Bacteria</taxon>
        <taxon>Pseudomonadati</taxon>
        <taxon>Pseudomonadota</taxon>
        <taxon>Alphaproteobacteria</taxon>
        <taxon>Rhodobacterales</taxon>
        <taxon>Roseobacteraceae</taxon>
        <taxon>Ponticoccus</taxon>
    </lineage>
</organism>
<dbReference type="EMBL" id="CP047166">
    <property type="protein sequence ID" value="QRF66439.1"/>
    <property type="molecule type" value="Genomic_DNA"/>
</dbReference>
<feature type="chain" id="PRO_5046562726" evidence="1">
    <location>
        <begin position="22"/>
        <end position="79"/>
    </location>
</feature>
<gene>
    <name evidence="2" type="ORF">GQA70_09025</name>
</gene>
<evidence type="ECO:0000256" key="1">
    <source>
        <dbReference type="SAM" id="SignalP"/>
    </source>
</evidence>
<dbReference type="Proteomes" id="UP000596387">
    <property type="component" value="Chromosome"/>
</dbReference>
<keyword evidence="3" id="KW-1185">Reference proteome</keyword>
<accession>A0ABX7F7J3</accession>
<name>A0ABX7F7J3_9RHOB</name>
<reference evidence="2 3" key="1">
    <citation type="submission" date="2019-12" db="EMBL/GenBank/DDBJ databases">
        <title>Complete Genome Sequence of a Quorum-Sensing Bacterium,Rhodobacteraceae bacterium C31, Isolated from a marine microalgae symbiotic bacteria.</title>
        <authorList>
            <person name="Zhang Y."/>
        </authorList>
    </citation>
    <scope>NUCLEOTIDE SEQUENCE [LARGE SCALE GENOMIC DNA]</scope>
    <source>
        <strain evidence="2 3">C31</strain>
    </source>
</reference>
<evidence type="ECO:0000313" key="3">
    <source>
        <dbReference type="Proteomes" id="UP000596387"/>
    </source>
</evidence>
<protein>
    <submittedName>
        <fullName evidence="2">Uncharacterized protein</fullName>
    </submittedName>
</protein>